<evidence type="ECO:0000313" key="2">
    <source>
        <dbReference type="EMBL" id="SHF12756.1"/>
    </source>
</evidence>
<feature type="transmembrane region" description="Helical" evidence="1">
    <location>
        <begin position="126"/>
        <end position="144"/>
    </location>
</feature>
<keyword evidence="3" id="KW-1185">Reference proteome</keyword>
<feature type="transmembrane region" description="Helical" evidence="1">
    <location>
        <begin position="90"/>
        <end position="106"/>
    </location>
</feature>
<keyword evidence="1" id="KW-1133">Transmembrane helix</keyword>
<name>A0A1M4Z593_9FIRM</name>
<evidence type="ECO:0008006" key="4">
    <source>
        <dbReference type="Google" id="ProtNLM"/>
    </source>
</evidence>
<dbReference type="Pfam" id="PF03729">
    <property type="entry name" value="DUF308"/>
    <property type="match status" value="1"/>
</dbReference>
<dbReference type="OrthoDB" id="9905235at2"/>
<accession>A0A1M4Z593</accession>
<feature type="transmembrane region" description="Helical" evidence="1">
    <location>
        <begin position="66"/>
        <end position="84"/>
    </location>
</feature>
<dbReference type="RefSeq" id="WP_073271463.1">
    <property type="nucleotide sequence ID" value="NZ_FQTU01000015.1"/>
</dbReference>
<feature type="transmembrane region" description="Helical" evidence="1">
    <location>
        <begin position="12"/>
        <end position="29"/>
    </location>
</feature>
<dbReference type="EMBL" id="FQTU01000015">
    <property type="protein sequence ID" value="SHF12756.1"/>
    <property type="molecule type" value="Genomic_DNA"/>
</dbReference>
<feature type="transmembrane region" description="Helical" evidence="1">
    <location>
        <begin position="150"/>
        <end position="173"/>
    </location>
</feature>
<sequence>MNGFEKIKSFGIFFGISLIIAGAVFLMFPSSVIKFLAVLTGLLLAAFGLFKAVSSLLRWNELNYRVLHMAVGILLVLSGIFIIINTEFTISALGVVIGIFAILQAFDRFSVASSRRQAGLNYKPTVIFGVVHLGFGIGMFYSAFGMISIIVSLIGVYLLVSGVMVALSTAYFFDF</sequence>
<feature type="transmembrane region" description="Helical" evidence="1">
    <location>
        <begin position="35"/>
        <end position="54"/>
    </location>
</feature>
<evidence type="ECO:0000256" key="1">
    <source>
        <dbReference type="SAM" id="Phobius"/>
    </source>
</evidence>
<dbReference type="Proteomes" id="UP000184251">
    <property type="component" value="Unassembled WGS sequence"/>
</dbReference>
<proteinExistence type="predicted"/>
<organism evidence="2 3">
    <name type="scientific">Alkalibacter saccharofermentans DSM 14828</name>
    <dbReference type="NCBI Taxonomy" id="1120975"/>
    <lineage>
        <taxon>Bacteria</taxon>
        <taxon>Bacillati</taxon>
        <taxon>Bacillota</taxon>
        <taxon>Clostridia</taxon>
        <taxon>Eubacteriales</taxon>
        <taxon>Eubacteriaceae</taxon>
        <taxon>Alkalibacter</taxon>
    </lineage>
</organism>
<gene>
    <name evidence="2" type="ORF">SAMN02746064_01940</name>
</gene>
<evidence type="ECO:0000313" key="3">
    <source>
        <dbReference type="Proteomes" id="UP000184251"/>
    </source>
</evidence>
<protein>
    <recommendedName>
        <fullName evidence="4">Acid-resistance membrane protein</fullName>
    </recommendedName>
</protein>
<keyword evidence="1" id="KW-0812">Transmembrane</keyword>
<dbReference type="InterPro" id="IPR005325">
    <property type="entry name" value="DUF308_memb"/>
</dbReference>
<reference evidence="2 3" key="1">
    <citation type="submission" date="2016-11" db="EMBL/GenBank/DDBJ databases">
        <authorList>
            <person name="Jaros S."/>
            <person name="Januszkiewicz K."/>
            <person name="Wedrychowicz H."/>
        </authorList>
    </citation>
    <scope>NUCLEOTIDE SEQUENCE [LARGE SCALE GENOMIC DNA]</scope>
    <source>
        <strain evidence="2 3">DSM 14828</strain>
    </source>
</reference>
<keyword evidence="1" id="KW-0472">Membrane</keyword>
<dbReference type="AlphaFoldDB" id="A0A1M4Z593"/>